<evidence type="ECO:0000313" key="3">
    <source>
        <dbReference type="Proteomes" id="UP000001646"/>
    </source>
</evidence>
<dbReference type="PANTHER" id="PTHR13177">
    <property type="entry name" value="DEATH-ASSOCIATED PROTEIN 1"/>
    <property type="match status" value="1"/>
</dbReference>
<feature type="region of interest" description="Disordered" evidence="1">
    <location>
        <begin position="1"/>
        <end position="65"/>
    </location>
</feature>
<dbReference type="Pfam" id="PF15228">
    <property type="entry name" value="DAP"/>
    <property type="match status" value="1"/>
</dbReference>
<reference evidence="2" key="3">
    <citation type="submission" date="2025-09" db="UniProtKB">
        <authorList>
            <consortium name="Ensembl"/>
        </authorList>
    </citation>
    <scope>IDENTIFICATION</scope>
</reference>
<dbReference type="OrthoDB" id="9934354at2759"/>
<dbReference type="GeneID" id="100561128"/>
<dbReference type="GO" id="GO:0008283">
    <property type="term" value="P:cell population proliferation"/>
    <property type="evidence" value="ECO:0007669"/>
    <property type="project" value="Ensembl"/>
</dbReference>
<dbReference type="GeneTree" id="ENSGT00940000154574"/>
<dbReference type="Ensembl" id="ENSACAT00000050319.1">
    <property type="protein sequence ID" value="ENSACAP00000028777.1"/>
    <property type="gene ID" value="ENSACAG00000035566.1"/>
</dbReference>
<dbReference type="AlphaFoldDB" id="A0A803T0N7"/>
<dbReference type="Proteomes" id="UP000001646">
    <property type="component" value="Unplaced"/>
</dbReference>
<proteinExistence type="predicted"/>
<dbReference type="InParanoid" id="A0A803T0N7"/>
<protein>
    <submittedName>
        <fullName evidence="2">Death associated protein like 1</fullName>
    </submittedName>
</protein>
<reference evidence="2" key="2">
    <citation type="submission" date="2025-08" db="UniProtKB">
        <authorList>
            <consortium name="Ensembl"/>
        </authorList>
    </citation>
    <scope>IDENTIFICATION</scope>
</reference>
<dbReference type="GO" id="GO:2001186">
    <property type="term" value="P:negative regulation of CD8-positive, alpha-beta T cell activation"/>
    <property type="evidence" value="ECO:0007669"/>
    <property type="project" value="Ensembl"/>
</dbReference>
<keyword evidence="3" id="KW-1185">Reference proteome</keyword>
<evidence type="ECO:0000313" key="2">
    <source>
        <dbReference type="Ensembl" id="ENSACAP00000028777.1"/>
    </source>
</evidence>
<feature type="compositionally biased region" description="Basic and acidic residues" evidence="1">
    <location>
        <begin position="30"/>
        <end position="50"/>
    </location>
</feature>
<organism evidence="2 3">
    <name type="scientific">Anolis carolinensis</name>
    <name type="common">Green anole</name>
    <name type="synonym">American chameleon</name>
    <dbReference type="NCBI Taxonomy" id="28377"/>
    <lineage>
        <taxon>Eukaryota</taxon>
        <taxon>Metazoa</taxon>
        <taxon>Chordata</taxon>
        <taxon>Craniata</taxon>
        <taxon>Vertebrata</taxon>
        <taxon>Euteleostomi</taxon>
        <taxon>Lepidosauria</taxon>
        <taxon>Squamata</taxon>
        <taxon>Bifurcata</taxon>
        <taxon>Unidentata</taxon>
        <taxon>Episquamata</taxon>
        <taxon>Toxicofera</taxon>
        <taxon>Iguania</taxon>
        <taxon>Dactyloidae</taxon>
        <taxon>Anolis</taxon>
    </lineage>
</organism>
<dbReference type="GO" id="GO:0005634">
    <property type="term" value="C:nucleus"/>
    <property type="evidence" value="ECO:0007669"/>
    <property type="project" value="Ensembl"/>
</dbReference>
<dbReference type="KEGG" id="acs:100561128"/>
<evidence type="ECO:0000256" key="1">
    <source>
        <dbReference type="SAM" id="MobiDB-lite"/>
    </source>
</evidence>
<name>A0A803T0N7_ANOCA</name>
<feature type="compositionally biased region" description="Polar residues" evidence="1">
    <location>
        <begin position="52"/>
        <end position="65"/>
    </location>
</feature>
<gene>
    <name evidence="2" type="primary">DAPL1</name>
</gene>
<dbReference type="GO" id="GO:0010467">
    <property type="term" value="P:gene expression"/>
    <property type="evidence" value="ECO:0007669"/>
    <property type="project" value="Ensembl"/>
</dbReference>
<sequence>MTQVEASAPPSPLKGGHSPAVKAGGMRVSKKVENAPAEKKSKLSGKEKTKGHPSSSPGNTMASSVNVLKMQSMGVLLADTLEKFAHKLPPAASQVAHQKPRPTLEKTILPKRMCIIQQPSKC</sequence>
<accession>A0A803T0N7</accession>
<dbReference type="RefSeq" id="XP_003226490.1">
    <property type="nucleotide sequence ID" value="XM_003226442.4"/>
</dbReference>
<reference evidence="2" key="1">
    <citation type="submission" date="2009-12" db="EMBL/GenBank/DDBJ databases">
        <title>The Genome Sequence of Anolis carolinensis (Green Anole Lizard).</title>
        <authorList>
            <consortium name="The Genome Sequencing Platform"/>
            <person name="Di Palma F."/>
            <person name="Alfoldi J."/>
            <person name="Heiman D."/>
            <person name="Young S."/>
            <person name="Grabherr M."/>
            <person name="Johnson J."/>
            <person name="Lander E.S."/>
            <person name="Lindblad-Toh K."/>
        </authorList>
    </citation>
    <scope>NUCLEOTIDE SEQUENCE [LARGE SCALE GENOMIC DNA]</scope>
    <source>
        <strain evidence="2">JBL SC #1</strain>
    </source>
</reference>
<dbReference type="InterPro" id="IPR024130">
    <property type="entry name" value="DAP1/DAPL1"/>
</dbReference>
<dbReference type="CTD" id="92196"/>
<dbReference type="PANTHER" id="PTHR13177:SF2">
    <property type="entry name" value="DEATH-ASSOCIATED PROTEIN-LIKE 1"/>
    <property type="match status" value="1"/>
</dbReference>